<comment type="caution">
    <text evidence="3">The sequence shown here is derived from an EMBL/GenBank/DDBJ whole genome shotgun (WGS) entry which is preliminary data.</text>
</comment>
<feature type="region of interest" description="Disordered" evidence="1">
    <location>
        <begin position="57"/>
        <end position="77"/>
    </location>
</feature>
<evidence type="ECO:0000313" key="4">
    <source>
        <dbReference type="Proteomes" id="UP001430953"/>
    </source>
</evidence>
<keyword evidence="4" id="KW-1185">Reference proteome</keyword>
<feature type="chain" id="PRO_5043318368" description="Secreted protein" evidence="2">
    <location>
        <begin position="20"/>
        <end position="77"/>
    </location>
</feature>
<reference evidence="3 4" key="1">
    <citation type="submission" date="2023-03" db="EMBL/GenBank/DDBJ databases">
        <title>High recombination rates correlate with genetic variation in Cardiocondyla obscurior ants.</title>
        <authorList>
            <person name="Errbii M."/>
        </authorList>
    </citation>
    <scope>NUCLEOTIDE SEQUENCE [LARGE SCALE GENOMIC DNA]</scope>
    <source>
        <strain evidence="3">Alpha-2009</strain>
        <tissue evidence="3">Whole body</tissue>
    </source>
</reference>
<organism evidence="3 4">
    <name type="scientific">Cardiocondyla obscurior</name>
    <dbReference type="NCBI Taxonomy" id="286306"/>
    <lineage>
        <taxon>Eukaryota</taxon>
        <taxon>Metazoa</taxon>
        <taxon>Ecdysozoa</taxon>
        <taxon>Arthropoda</taxon>
        <taxon>Hexapoda</taxon>
        <taxon>Insecta</taxon>
        <taxon>Pterygota</taxon>
        <taxon>Neoptera</taxon>
        <taxon>Endopterygota</taxon>
        <taxon>Hymenoptera</taxon>
        <taxon>Apocrita</taxon>
        <taxon>Aculeata</taxon>
        <taxon>Formicoidea</taxon>
        <taxon>Formicidae</taxon>
        <taxon>Myrmicinae</taxon>
        <taxon>Cardiocondyla</taxon>
    </lineage>
</organism>
<dbReference type="EMBL" id="JADYXP020000002">
    <property type="protein sequence ID" value="KAL0129443.1"/>
    <property type="molecule type" value="Genomic_DNA"/>
</dbReference>
<evidence type="ECO:0000256" key="1">
    <source>
        <dbReference type="SAM" id="MobiDB-lite"/>
    </source>
</evidence>
<sequence length="77" mass="9189">MLCICVLLWLFKNMFESIAASCNKYFFLIKISFTNKIFHLRLSYFSPRQFRSVLSRSAKDLSPVHQKQKREKENSHS</sequence>
<gene>
    <name evidence="3" type="ORF">PUN28_001606</name>
</gene>
<evidence type="ECO:0000256" key="2">
    <source>
        <dbReference type="SAM" id="SignalP"/>
    </source>
</evidence>
<evidence type="ECO:0008006" key="5">
    <source>
        <dbReference type="Google" id="ProtNLM"/>
    </source>
</evidence>
<name>A0AAW2GQC7_9HYME</name>
<evidence type="ECO:0000313" key="3">
    <source>
        <dbReference type="EMBL" id="KAL0129443.1"/>
    </source>
</evidence>
<dbReference type="Proteomes" id="UP001430953">
    <property type="component" value="Unassembled WGS sequence"/>
</dbReference>
<keyword evidence="2" id="KW-0732">Signal</keyword>
<accession>A0AAW2GQC7</accession>
<protein>
    <recommendedName>
        <fullName evidence="5">Secreted protein</fullName>
    </recommendedName>
</protein>
<feature type="signal peptide" evidence="2">
    <location>
        <begin position="1"/>
        <end position="19"/>
    </location>
</feature>
<proteinExistence type="predicted"/>
<dbReference type="AlphaFoldDB" id="A0AAW2GQC7"/>